<dbReference type="Gene3D" id="3.20.10.10">
    <property type="entry name" value="D-amino Acid Aminotransferase, subunit A, domain 2"/>
    <property type="match status" value="1"/>
</dbReference>
<dbReference type="Gene3D" id="3.30.470.10">
    <property type="match status" value="1"/>
</dbReference>
<dbReference type="InterPro" id="IPR036038">
    <property type="entry name" value="Aminotransferase-like"/>
</dbReference>
<dbReference type="PANTHER" id="PTHR42743">
    <property type="entry name" value="AMINO-ACID AMINOTRANSFERASE"/>
    <property type="match status" value="1"/>
</dbReference>
<gene>
    <name evidence="17" type="primary">ilvE</name>
    <name evidence="18" type="ORF">PAUR_a4550</name>
</gene>
<keyword evidence="8 17" id="KW-0028">Amino-acid biosynthesis</keyword>
<evidence type="ECO:0000256" key="2">
    <source>
        <dbReference type="ARBA" id="ARBA00003109"/>
    </source>
</evidence>
<comment type="catalytic activity">
    <reaction evidence="13 17">
        <text>L-isoleucine + 2-oxoglutarate = (S)-3-methyl-2-oxopentanoate + L-glutamate</text>
        <dbReference type="Rhea" id="RHEA:24801"/>
        <dbReference type="ChEBI" id="CHEBI:16810"/>
        <dbReference type="ChEBI" id="CHEBI:29985"/>
        <dbReference type="ChEBI" id="CHEBI:35146"/>
        <dbReference type="ChEBI" id="CHEBI:58045"/>
        <dbReference type="EC" id="2.6.1.42"/>
    </reaction>
</comment>
<sequence length="288" mass="32367">MSNFIDSLKNVWLDGHFVESSESNIPFLTHGLHYASCVYEGIRFYNKKAFKLEEHIARLFRSAEIMDMEIPFDEAGIIQSIEELIARGDITNGYIRPVVWRGSDSIATFAPNNRIHVGIAAWEWPSYYTKEKKLEGIRLGLSKWKRPNGDTAPIEAKASGHYMTLTLSKHQAMRDGYDDAILLDTNDAIAEATSANIFFSKDGELHTPKLGSILDGITRQAIFKFAKSHDIPVIERDITLCEISTFDEAFITGTACEVTAVKSIKDHTFNNNELVSKFIDGYAQMCGE</sequence>
<dbReference type="InterPro" id="IPR043131">
    <property type="entry name" value="BCAT-like_N"/>
</dbReference>
<dbReference type="CDD" id="cd00449">
    <property type="entry name" value="PLPDE_IV"/>
    <property type="match status" value="1"/>
</dbReference>
<dbReference type="InterPro" id="IPR005785">
    <property type="entry name" value="B_amino_transI"/>
</dbReference>
<comment type="cofactor">
    <cofactor evidence="1 16">
        <name>pyridoxal 5'-phosphate</name>
        <dbReference type="ChEBI" id="CHEBI:597326"/>
    </cofactor>
</comment>
<dbReference type="RefSeq" id="WP_192509121.1">
    <property type="nucleotide sequence ID" value="NZ_AQGV01000014.1"/>
</dbReference>
<evidence type="ECO:0000256" key="3">
    <source>
        <dbReference type="ARBA" id="ARBA00004824"/>
    </source>
</evidence>
<evidence type="ECO:0000313" key="18">
    <source>
        <dbReference type="EMBL" id="MBE0369941.1"/>
    </source>
</evidence>
<evidence type="ECO:0000256" key="4">
    <source>
        <dbReference type="ARBA" id="ARBA00004931"/>
    </source>
</evidence>
<dbReference type="InterPro" id="IPR050571">
    <property type="entry name" value="Class-IV_PLP-Dep_Aminotrnsfr"/>
</dbReference>
<organism evidence="18 19">
    <name type="scientific">Pseudoalteromonas aurantia 208</name>
    <dbReference type="NCBI Taxonomy" id="1314867"/>
    <lineage>
        <taxon>Bacteria</taxon>
        <taxon>Pseudomonadati</taxon>
        <taxon>Pseudomonadota</taxon>
        <taxon>Gammaproteobacteria</taxon>
        <taxon>Alteromonadales</taxon>
        <taxon>Pseudoalteromonadaceae</taxon>
        <taxon>Pseudoalteromonas</taxon>
    </lineage>
</organism>
<keyword evidence="11 17" id="KW-0100">Branched-chain amino acid biosynthesis</keyword>
<evidence type="ECO:0000256" key="8">
    <source>
        <dbReference type="ARBA" id="ARBA00022605"/>
    </source>
</evidence>
<evidence type="ECO:0000256" key="9">
    <source>
        <dbReference type="ARBA" id="ARBA00022679"/>
    </source>
</evidence>
<dbReference type="EMBL" id="AQGV01000014">
    <property type="protein sequence ID" value="MBE0369941.1"/>
    <property type="molecule type" value="Genomic_DNA"/>
</dbReference>
<dbReference type="Proteomes" id="UP000615755">
    <property type="component" value="Unassembled WGS sequence"/>
</dbReference>
<keyword evidence="19" id="KW-1185">Reference proteome</keyword>
<dbReference type="InterPro" id="IPR001544">
    <property type="entry name" value="Aminotrans_IV"/>
</dbReference>
<evidence type="ECO:0000256" key="1">
    <source>
        <dbReference type="ARBA" id="ARBA00001933"/>
    </source>
</evidence>
<evidence type="ECO:0000256" key="7">
    <source>
        <dbReference type="ARBA" id="ARBA00022576"/>
    </source>
</evidence>
<dbReference type="NCBIfam" id="NF005146">
    <property type="entry name" value="PRK06606.1"/>
    <property type="match status" value="1"/>
</dbReference>
<keyword evidence="9 17" id="KW-0808">Transferase</keyword>
<evidence type="ECO:0000256" key="16">
    <source>
        <dbReference type="RuleBase" id="RU004516"/>
    </source>
</evidence>
<reference evidence="18 19" key="1">
    <citation type="submission" date="2015-03" db="EMBL/GenBank/DDBJ databases">
        <title>Genome sequence of Pseudoalteromonas aurantia.</title>
        <authorList>
            <person name="Xie B.-B."/>
            <person name="Rong J.-C."/>
            <person name="Qin Q.-L."/>
            <person name="Zhang Y.-Z."/>
        </authorList>
    </citation>
    <scope>NUCLEOTIDE SEQUENCE [LARGE SCALE GENOMIC DNA]</scope>
    <source>
        <strain evidence="18 19">208</strain>
    </source>
</reference>
<proteinExistence type="inferred from homology"/>
<keyword evidence="10 16" id="KW-0663">Pyridoxal phosphate</keyword>
<evidence type="ECO:0000256" key="12">
    <source>
        <dbReference type="ARBA" id="ARBA00048212"/>
    </source>
</evidence>
<dbReference type="InterPro" id="IPR018300">
    <property type="entry name" value="Aminotrans_IV_CS"/>
</dbReference>
<comment type="catalytic activity">
    <reaction evidence="14 17">
        <text>L-leucine + 2-oxoglutarate = 4-methyl-2-oxopentanoate + L-glutamate</text>
        <dbReference type="Rhea" id="RHEA:18321"/>
        <dbReference type="ChEBI" id="CHEBI:16810"/>
        <dbReference type="ChEBI" id="CHEBI:17865"/>
        <dbReference type="ChEBI" id="CHEBI:29985"/>
        <dbReference type="ChEBI" id="CHEBI:57427"/>
        <dbReference type="EC" id="2.6.1.42"/>
    </reaction>
</comment>
<evidence type="ECO:0000256" key="13">
    <source>
        <dbReference type="ARBA" id="ARBA00048798"/>
    </source>
</evidence>
<evidence type="ECO:0000256" key="10">
    <source>
        <dbReference type="ARBA" id="ARBA00022898"/>
    </source>
</evidence>
<comment type="caution">
    <text evidence="18">The sequence shown here is derived from an EMBL/GenBank/DDBJ whole genome shotgun (WGS) entry which is preliminary data.</text>
</comment>
<evidence type="ECO:0000256" key="6">
    <source>
        <dbReference type="ARBA" id="ARBA00009320"/>
    </source>
</evidence>
<dbReference type="SUPFAM" id="SSF56752">
    <property type="entry name" value="D-aminoacid aminotransferase-like PLP-dependent enzymes"/>
    <property type="match status" value="1"/>
</dbReference>
<comment type="function">
    <text evidence="2 17">Acts on leucine, isoleucine and valine.</text>
</comment>
<comment type="pathway">
    <text evidence="3 17">Amino-acid biosynthesis; L-isoleucine biosynthesis; L-isoleucine from 2-oxobutanoate: step 4/4.</text>
</comment>
<keyword evidence="7 17" id="KW-0032">Aminotransferase</keyword>
<dbReference type="PANTHER" id="PTHR42743:SF11">
    <property type="entry name" value="AMINODEOXYCHORISMATE LYASE"/>
    <property type="match status" value="1"/>
</dbReference>
<evidence type="ECO:0000256" key="5">
    <source>
        <dbReference type="ARBA" id="ARBA00005072"/>
    </source>
</evidence>
<dbReference type="PROSITE" id="PS00770">
    <property type="entry name" value="AA_TRANSFER_CLASS_4"/>
    <property type="match status" value="1"/>
</dbReference>
<comment type="similarity">
    <text evidence="6 15">Belongs to the class-IV pyridoxal-phosphate-dependent aminotransferase family.</text>
</comment>
<comment type="pathway">
    <text evidence="5 17">Amino-acid biosynthesis; L-leucine biosynthesis; L-leucine from 3-methyl-2-oxobutanoate: step 4/4.</text>
</comment>
<evidence type="ECO:0000256" key="15">
    <source>
        <dbReference type="RuleBase" id="RU004106"/>
    </source>
</evidence>
<protein>
    <recommendedName>
        <fullName evidence="17">Branched-chain-amino-acid aminotransferase</fullName>
        <shortName evidence="17">BCAT</shortName>
        <ecNumber evidence="17">2.6.1.42</ecNumber>
    </recommendedName>
</protein>
<name>A0ABR9EG32_9GAMM</name>
<dbReference type="NCBIfam" id="TIGR01122">
    <property type="entry name" value="ilvE_I"/>
    <property type="match status" value="1"/>
</dbReference>
<dbReference type="EC" id="2.6.1.42" evidence="17"/>
<comment type="catalytic activity">
    <reaction evidence="12 17">
        <text>L-valine + 2-oxoglutarate = 3-methyl-2-oxobutanoate + L-glutamate</text>
        <dbReference type="Rhea" id="RHEA:24813"/>
        <dbReference type="ChEBI" id="CHEBI:11851"/>
        <dbReference type="ChEBI" id="CHEBI:16810"/>
        <dbReference type="ChEBI" id="CHEBI:29985"/>
        <dbReference type="ChEBI" id="CHEBI:57762"/>
        <dbReference type="EC" id="2.6.1.42"/>
    </reaction>
</comment>
<accession>A0ABR9EG32</accession>
<dbReference type="Pfam" id="PF01063">
    <property type="entry name" value="Aminotran_4"/>
    <property type="match status" value="1"/>
</dbReference>
<evidence type="ECO:0000313" key="19">
    <source>
        <dbReference type="Proteomes" id="UP000615755"/>
    </source>
</evidence>
<dbReference type="InterPro" id="IPR043132">
    <property type="entry name" value="BCAT-like_C"/>
</dbReference>
<evidence type="ECO:0000256" key="17">
    <source>
        <dbReference type="RuleBase" id="RU364094"/>
    </source>
</evidence>
<evidence type="ECO:0000256" key="11">
    <source>
        <dbReference type="ARBA" id="ARBA00023304"/>
    </source>
</evidence>
<comment type="pathway">
    <text evidence="4 17">Amino-acid biosynthesis; L-valine biosynthesis; L-valine from pyruvate: step 4/4.</text>
</comment>
<evidence type="ECO:0000256" key="14">
    <source>
        <dbReference type="ARBA" id="ARBA00049229"/>
    </source>
</evidence>